<dbReference type="PANTHER" id="PTHR30158:SF3">
    <property type="entry name" value="MULTIDRUG EFFLUX PUMP SUBUNIT ACRA-RELATED"/>
    <property type="match status" value="1"/>
</dbReference>
<feature type="domain" description="Multidrug resistance protein MdtA-like alpha-helical hairpin" evidence="5">
    <location>
        <begin position="108"/>
        <end position="177"/>
    </location>
</feature>
<dbReference type="KEGG" id="ptaw:DW352_16525"/>
<name>A0A345ZYJ2_9HYPH</name>
<feature type="signal peptide" evidence="4">
    <location>
        <begin position="1"/>
        <end position="22"/>
    </location>
</feature>
<dbReference type="InterPro" id="IPR058627">
    <property type="entry name" value="MdtA-like_C"/>
</dbReference>
<dbReference type="Gene3D" id="2.40.30.170">
    <property type="match status" value="1"/>
</dbReference>
<dbReference type="SUPFAM" id="SSF111369">
    <property type="entry name" value="HlyD-like secretion proteins"/>
    <property type="match status" value="1"/>
</dbReference>
<evidence type="ECO:0000259" key="7">
    <source>
        <dbReference type="Pfam" id="PF25944"/>
    </source>
</evidence>
<dbReference type="PROSITE" id="PS51257">
    <property type="entry name" value="PROKAR_LIPOPROTEIN"/>
    <property type="match status" value="1"/>
</dbReference>
<evidence type="ECO:0000256" key="4">
    <source>
        <dbReference type="SAM" id="SignalP"/>
    </source>
</evidence>
<evidence type="ECO:0000256" key="1">
    <source>
        <dbReference type="ARBA" id="ARBA00004196"/>
    </source>
</evidence>
<dbReference type="AlphaFoldDB" id="A0A345ZYJ2"/>
<feature type="chain" id="PRO_5016947125" evidence="4">
    <location>
        <begin position="23"/>
        <end position="408"/>
    </location>
</feature>
<dbReference type="GO" id="GO:0005886">
    <property type="term" value="C:plasma membrane"/>
    <property type="evidence" value="ECO:0007669"/>
    <property type="project" value="TreeGrafter"/>
</dbReference>
<accession>A0A345ZYJ2</accession>
<comment type="subcellular location">
    <subcellularLocation>
        <location evidence="1">Cell envelope</location>
    </subcellularLocation>
</comment>
<feature type="domain" description="Multidrug resistance protein MdtA-like barrel-sandwich hybrid" evidence="6">
    <location>
        <begin position="67"/>
        <end position="209"/>
    </location>
</feature>
<dbReference type="OrthoDB" id="9800613at2"/>
<dbReference type="Proteomes" id="UP000254889">
    <property type="component" value="Chromosome"/>
</dbReference>
<reference evidence="9 10" key="1">
    <citation type="submission" date="2018-07" db="EMBL/GenBank/DDBJ databases">
        <authorList>
            <person name="Quirk P.G."/>
            <person name="Krulwich T.A."/>
        </authorList>
    </citation>
    <scope>NUCLEOTIDE SEQUENCE [LARGE SCALE GENOMIC DNA]</scope>
    <source>
        <strain evidence="9 10">CC-BB4</strain>
    </source>
</reference>
<dbReference type="GO" id="GO:0022857">
    <property type="term" value="F:transmembrane transporter activity"/>
    <property type="evidence" value="ECO:0007669"/>
    <property type="project" value="InterPro"/>
</dbReference>
<dbReference type="Gene3D" id="1.10.287.470">
    <property type="entry name" value="Helix hairpin bin"/>
    <property type="match status" value="1"/>
</dbReference>
<dbReference type="FunFam" id="2.40.420.20:FF:000001">
    <property type="entry name" value="Efflux RND transporter periplasmic adaptor subunit"/>
    <property type="match status" value="1"/>
</dbReference>
<keyword evidence="4" id="KW-0732">Signal</keyword>
<dbReference type="EMBL" id="CP031417">
    <property type="protein sequence ID" value="AXK81989.1"/>
    <property type="molecule type" value="Genomic_DNA"/>
</dbReference>
<evidence type="ECO:0000313" key="9">
    <source>
        <dbReference type="EMBL" id="AXK81989.1"/>
    </source>
</evidence>
<keyword evidence="10" id="KW-1185">Reference proteome</keyword>
<dbReference type="InterPro" id="IPR006143">
    <property type="entry name" value="RND_pump_MFP"/>
</dbReference>
<dbReference type="Gene3D" id="2.40.420.20">
    <property type="match status" value="1"/>
</dbReference>
<dbReference type="Pfam" id="PF25967">
    <property type="entry name" value="RND-MFP_C"/>
    <property type="match status" value="1"/>
</dbReference>
<protein>
    <submittedName>
        <fullName evidence="9">Efflux RND transporter periplasmic adaptor subunit</fullName>
    </submittedName>
</protein>
<dbReference type="GO" id="GO:0030313">
    <property type="term" value="C:cell envelope"/>
    <property type="evidence" value="ECO:0007669"/>
    <property type="project" value="UniProtKB-SubCell"/>
</dbReference>
<dbReference type="Pfam" id="PF25944">
    <property type="entry name" value="Beta-barrel_RND"/>
    <property type="match status" value="1"/>
</dbReference>
<evidence type="ECO:0000259" key="8">
    <source>
        <dbReference type="Pfam" id="PF25967"/>
    </source>
</evidence>
<dbReference type="NCBIfam" id="TIGR01730">
    <property type="entry name" value="RND_mfp"/>
    <property type="match status" value="1"/>
</dbReference>
<evidence type="ECO:0000256" key="2">
    <source>
        <dbReference type="ARBA" id="ARBA00009477"/>
    </source>
</evidence>
<evidence type="ECO:0000313" key="10">
    <source>
        <dbReference type="Proteomes" id="UP000254889"/>
    </source>
</evidence>
<feature type="domain" description="Multidrug resistance protein MdtA-like C-terminal permuted SH3" evidence="8">
    <location>
        <begin position="308"/>
        <end position="370"/>
    </location>
</feature>
<dbReference type="RefSeq" id="WP_115692368.1">
    <property type="nucleotide sequence ID" value="NZ_CP031417.1"/>
</dbReference>
<comment type="similarity">
    <text evidence="2">Belongs to the membrane fusion protein (MFP) (TC 8.A.1) family.</text>
</comment>
<feature type="region of interest" description="Disordered" evidence="3">
    <location>
        <begin position="387"/>
        <end position="408"/>
    </location>
</feature>
<dbReference type="InterPro" id="IPR058625">
    <property type="entry name" value="MdtA-like_BSH"/>
</dbReference>
<dbReference type="GO" id="GO:0046677">
    <property type="term" value="P:response to antibiotic"/>
    <property type="evidence" value="ECO:0007669"/>
    <property type="project" value="TreeGrafter"/>
</dbReference>
<dbReference type="PANTHER" id="PTHR30158">
    <property type="entry name" value="ACRA/E-RELATED COMPONENT OF DRUG EFFLUX TRANSPORTER"/>
    <property type="match status" value="1"/>
</dbReference>
<dbReference type="Gene3D" id="2.40.50.100">
    <property type="match status" value="1"/>
</dbReference>
<feature type="domain" description="Multidrug resistance protein MdtA-like beta-barrel" evidence="7">
    <location>
        <begin position="214"/>
        <end position="301"/>
    </location>
</feature>
<evidence type="ECO:0000256" key="3">
    <source>
        <dbReference type="SAM" id="MobiDB-lite"/>
    </source>
</evidence>
<evidence type="ECO:0000259" key="5">
    <source>
        <dbReference type="Pfam" id="PF25876"/>
    </source>
</evidence>
<dbReference type="InterPro" id="IPR058626">
    <property type="entry name" value="MdtA-like_b-barrel"/>
</dbReference>
<dbReference type="Pfam" id="PF25876">
    <property type="entry name" value="HH_MFP_RND"/>
    <property type="match status" value="1"/>
</dbReference>
<sequence>MTTRVRAISGWIALAGALTLLAGCDEPSAVAETAETKEAPAEVSVLTVQPGPRPYIRELPGRIAPTRIAEIRARVAGIVMERTFTQGADVKAGDILYRIDPKPFAVELDVAEAALAKAVPEFENATQQAQRMSRLIGTQAVSQAEYERAITVKRQAEADVAARRADVARAKLNLEYTNVRSPISGRVGKALVTEGAYVGRDEATHLSTVQQLDPIYADFTQSVGELQQLRRELAAGTVEQASADAAKVNLVLDDGTIYRYSGKLLFSDVTVDPSTGQVTLRGEFPNPNHELLPGMYVRVQVVQGIDPDALSVPQQAVRFNDTGNSEVHLVRDDNRTVVQPVRLGRLIDNNWTVEDGLKPSDRVIVEGFQKFAPGDVVRPVPWRTTTAEAAETKDRAREAGAPPQSVTR</sequence>
<dbReference type="InterPro" id="IPR058624">
    <property type="entry name" value="MdtA-like_HH"/>
</dbReference>
<dbReference type="Pfam" id="PF25917">
    <property type="entry name" value="BSH_RND"/>
    <property type="match status" value="1"/>
</dbReference>
<gene>
    <name evidence="9" type="ORF">DW352_16525</name>
</gene>
<organism evidence="9 10">
    <name type="scientific">Pseudolabrys taiwanensis</name>
    <dbReference type="NCBI Taxonomy" id="331696"/>
    <lineage>
        <taxon>Bacteria</taxon>
        <taxon>Pseudomonadati</taxon>
        <taxon>Pseudomonadota</taxon>
        <taxon>Alphaproteobacteria</taxon>
        <taxon>Hyphomicrobiales</taxon>
        <taxon>Xanthobacteraceae</taxon>
        <taxon>Pseudolabrys</taxon>
    </lineage>
</organism>
<evidence type="ECO:0000259" key="6">
    <source>
        <dbReference type="Pfam" id="PF25917"/>
    </source>
</evidence>
<proteinExistence type="inferred from homology"/>